<dbReference type="eggNOG" id="ENOG502QQJV">
    <property type="taxonomic scope" value="Eukaryota"/>
</dbReference>
<dbReference type="InterPro" id="IPR050478">
    <property type="entry name" value="Ethylene_sulfur-biosynth"/>
</dbReference>
<dbReference type="GeneID" id="25566274"/>
<dbReference type="OrthoDB" id="2020362at2759"/>
<dbReference type="GO" id="GO:0006520">
    <property type="term" value="P:amino acid metabolic process"/>
    <property type="evidence" value="ECO:0007669"/>
    <property type="project" value="TreeGrafter"/>
</dbReference>
<dbReference type="GO" id="GO:0016846">
    <property type="term" value="F:carbon-sulfur lyase activity"/>
    <property type="evidence" value="ECO:0007669"/>
    <property type="project" value="InterPro"/>
</dbReference>
<keyword evidence="6" id="KW-1185">Reference proteome</keyword>
<dbReference type="PANTHER" id="PTHR43795">
    <property type="entry name" value="BIFUNCTIONAL ASPARTATE AMINOTRANSFERASE AND GLUTAMATE/ASPARTATE-PREPHENATE AMINOTRANSFERASE-RELATED"/>
    <property type="match status" value="1"/>
</dbReference>
<name>A0A0L0DGT3_THETB</name>
<comment type="similarity">
    <text evidence="1">Belongs to the alliinase family.</text>
</comment>
<gene>
    <name evidence="5" type="ORF">AMSG_07339</name>
</gene>
<dbReference type="InterPro" id="IPR015424">
    <property type="entry name" value="PyrdxlP-dep_Trfase"/>
</dbReference>
<feature type="chain" id="PRO_5005537509" evidence="3">
    <location>
        <begin position="24"/>
        <end position="411"/>
    </location>
</feature>
<dbReference type="Gene3D" id="3.40.640.10">
    <property type="entry name" value="Type I PLP-dependent aspartate aminotransferase-like (Major domain)"/>
    <property type="match status" value="1"/>
</dbReference>
<evidence type="ECO:0000256" key="3">
    <source>
        <dbReference type="SAM" id="SignalP"/>
    </source>
</evidence>
<dbReference type="SUPFAM" id="SSF53383">
    <property type="entry name" value="PLP-dependent transferases"/>
    <property type="match status" value="1"/>
</dbReference>
<keyword evidence="2" id="KW-0663">Pyridoxal phosphate</keyword>
<keyword evidence="3" id="KW-0732">Signal</keyword>
<accession>A0A0L0DGT3</accession>
<dbReference type="EMBL" id="GL349466">
    <property type="protein sequence ID" value="KNC51326.1"/>
    <property type="molecule type" value="Genomic_DNA"/>
</dbReference>
<evidence type="ECO:0000259" key="4">
    <source>
        <dbReference type="Pfam" id="PF04864"/>
    </source>
</evidence>
<sequence>MPEVTAVAATVMVMMALASVVECGPTTWPSPECSGQGVLYADVGVCECFDCFSGANCSKVDAGGCVVNAVGGSPLMYQSYWAQYDGPPVAAEVALPAWYRTGYQFESVLTPASTGLGAALREAILDVHASAGNVNTEGMSVVVGSGCTLLIAASSVALAEAAPCEQTTIYAQPPYYDGYANWASVGAANTSFSASSSLDPQRQCIVEFVTLPNNPTGELRSAVYSGSQVAHVHDMVYAWPSLTNKIHNYSADIMLFSLSKLSGHAGSRIGWALVKDPAVAAAMESFISKAEITTSVDSRYRALAILRAITATRGGFFSAIRTEFTARWNKVLPIFASSTRFAIRSVPDQFYLWIECLDGSTSCYDVFLAAGIQGWAGPSFGASDAFVRLELVQHDLVFDILLTKLAALVAA</sequence>
<dbReference type="Gene3D" id="2.10.25.30">
    <property type="entry name" value="EGF-like, alliinase"/>
    <property type="match status" value="1"/>
</dbReference>
<dbReference type="STRING" id="461836.A0A0L0DGT3"/>
<dbReference type="OMA" id="ASCNYNE"/>
<dbReference type="Gene3D" id="3.90.1150.10">
    <property type="entry name" value="Aspartate Aminotransferase, domain 1"/>
    <property type="match status" value="1"/>
</dbReference>
<organism evidence="5 6">
    <name type="scientific">Thecamonas trahens ATCC 50062</name>
    <dbReference type="NCBI Taxonomy" id="461836"/>
    <lineage>
        <taxon>Eukaryota</taxon>
        <taxon>Apusozoa</taxon>
        <taxon>Apusomonadida</taxon>
        <taxon>Apusomonadidae</taxon>
        <taxon>Thecamonas</taxon>
    </lineage>
</organism>
<dbReference type="InterPro" id="IPR006948">
    <property type="entry name" value="Alliinase_C"/>
</dbReference>
<reference evidence="5 6" key="1">
    <citation type="submission" date="2010-05" db="EMBL/GenBank/DDBJ databases">
        <title>The Genome Sequence of Thecamonas trahens ATCC 50062.</title>
        <authorList>
            <consortium name="The Broad Institute Genome Sequencing Platform"/>
            <person name="Russ C."/>
            <person name="Cuomo C."/>
            <person name="Shea T."/>
            <person name="Young S.K."/>
            <person name="Zeng Q."/>
            <person name="Koehrsen M."/>
            <person name="Haas B."/>
            <person name="Borodovsky M."/>
            <person name="Guigo R."/>
            <person name="Alvarado L."/>
            <person name="Berlin A."/>
            <person name="Bochicchio J."/>
            <person name="Borenstein D."/>
            <person name="Chapman S."/>
            <person name="Chen Z."/>
            <person name="Freedman E."/>
            <person name="Gellesch M."/>
            <person name="Goldberg J."/>
            <person name="Griggs A."/>
            <person name="Gujja S."/>
            <person name="Heilman E."/>
            <person name="Heiman D."/>
            <person name="Hepburn T."/>
            <person name="Howarth C."/>
            <person name="Jen D."/>
            <person name="Larson L."/>
            <person name="Mehta T."/>
            <person name="Park D."/>
            <person name="Pearson M."/>
            <person name="Roberts A."/>
            <person name="Saif S."/>
            <person name="Shenoy N."/>
            <person name="Sisk P."/>
            <person name="Stolte C."/>
            <person name="Sykes S."/>
            <person name="Thomson T."/>
            <person name="Walk T."/>
            <person name="White J."/>
            <person name="Yandava C."/>
            <person name="Burger G."/>
            <person name="Gray M.W."/>
            <person name="Holland P.W.H."/>
            <person name="King N."/>
            <person name="Lang F.B.F."/>
            <person name="Roger A.J."/>
            <person name="Ruiz-Trillo I."/>
            <person name="Lander E."/>
            <person name="Nusbaum C."/>
        </authorList>
    </citation>
    <scope>NUCLEOTIDE SEQUENCE [LARGE SCALE GENOMIC DNA]</scope>
    <source>
        <strain evidence="5 6">ATCC 50062</strain>
    </source>
</reference>
<dbReference type="InterPro" id="IPR015422">
    <property type="entry name" value="PyrdxlP-dep_Trfase_small"/>
</dbReference>
<dbReference type="InterPro" id="IPR037029">
    <property type="entry name" value="Alliinase_N_sf"/>
</dbReference>
<dbReference type="GO" id="GO:0008483">
    <property type="term" value="F:transaminase activity"/>
    <property type="evidence" value="ECO:0007669"/>
    <property type="project" value="TreeGrafter"/>
</dbReference>
<dbReference type="InterPro" id="IPR015421">
    <property type="entry name" value="PyrdxlP-dep_Trfase_major"/>
</dbReference>
<protein>
    <submittedName>
        <fullName evidence="5">Alliin lyase</fullName>
    </submittedName>
</protein>
<dbReference type="PANTHER" id="PTHR43795:SF20">
    <property type="entry name" value="TRYPTOPHAN AMINOTRANSFERASE-RELATED PROTEIN 3"/>
    <property type="match status" value="1"/>
</dbReference>
<feature type="domain" description="Alliinase C-terminal" evidence="4">
    <location>
        <begin position="67"/>
        <end position="408"/>
    </location>
</feature>
<proteinExistence type="inferred from homology"/>
<dbReference type="RefSeq" id="XP_013756247.1">
    <property type="nucleotide sequence ID" value="XM_013900793.1"/>
</dbReference>
<dbReference type="Proteomes" id="UP000054408">
    <property type="component" value="Unassembled WGS sequence"/>
</dbReference>
<evidence type="ECO:0000256" key="2">
    <source>
        <dbReference type="ARBA" id="ARBA00022898"/>
    </source>
</evidence>
<evidence type="ECO:0000313" key="6">
    <source>
        <dbReference type="Proteomes" id="UP000054408"/>
    </source>
</evidence>
<feature type="signal peptide" evidence="3">
    <location>
        <begin position="1"/>
        <end position="23"/>
    </location>
</feature>
<dbReference type="Pfam" id="PF04864">
    <property type="entry name" value="Alliinase_C"/>
    <property type="match status" value="1"/>
</dbReference>
<evidence type="ECO:0000256" key="1">
    <source>
        <dbReference type="ARBA" id="ARBA00006312"/>
    </source>
</evidence>
<dbReference type="AlphaFoldDB" id="A0A0L0DGT3"/>
<evidence type="ECO:0000313" key="5">
    <source>
        <dbReference type="EMBL" id="KNC51326.1"/>
    </source>
</evidence>
<keyword evidence="5" id="KW-0456">Lyase</keyword>